<proteinExistence type="predicted"/>
<dbReference type="EMBL" id="CP015163">
    <property type="protein sequence ID" value="AXB48174.1"/>
    <property type="molecule type" value="Genomic_DNA"/>
</dbReference>
<name>A0A344LJF0_9PSEU</name>
<dbReference type="KEGG" id="aab:A4R43_41810"/>
<dbReference type="Proteomes" id="UP000250434">
    <property type="component" value="Chromosome"/>
</dbReference>
<protein>
    <submittedName>
        <fullName evidence="1">Uncharacterized protein</fullName>
    </submittedName>
</protein>
<dbReference type="OrthoDB" id="3629665at2"/>
<reference evidence="1 2" key="1">
    <citation type="submission" date="2016-04" db="EMBL/GenBank/DDBJ databases">
        <title>Complete genome sequence and analysis of deep-sea sediment isolate, Amycolatopsis sp. WP1.</title>
        <authorList>
            <person name="Wang H."/>
            <person name="Chen S."/>
            <person name="Wu Q."/>
        </authorList>
    </citation>
    <scope>NUCLEOTIDE SEQUENCE [LARGE SCALE GENOMIC DNA]</scope>
    <source>
        <strain evidence="1 2">WP1</strain>
    </source>
</reference>
<dbReference type="RefSeq" id="WP_113697245.1">
    <property type="nucleotide sequence ID" value="NZ_CP015163.1"/>
</dbReference>
<gene>
    <name evidence="1" type="ORF">A4R43_41810</name>
</gene>
<accession>A0A344LJF0</accession>
<keyword evidence="2" id="KW-1185">Reference proteome</keyword>
<sequence>MTDSRGAATLEMMFRAWRTEIDREPMADCLSTTAILDRLRESTDAGWLSANSAHRPGAVA</sequence>
<evidence type="ECO:0000313" key="2">
    <source>
        <dbReference type="Proteomes" id="UP000250434"/>
    </source>
</evidence>
<dbReference type="AlphaFoldDB" id="A0A344LJF0"/>
<evidence type="ECO:0000313" key="1">
    <source>
        <dbReference type="EMBL" id="AXB48174.1"/>
    </source>
</evidence>
<organism evidence="1 2">
    <name type="scientific">Amycolatopsis albispora</name>
    <dbReference type="NCBI Taxonomy" id="1804986"/>
    <lineage>
        <taxon>Bacteria</taxon>
        <taxon>Bacillati</taxon>
        <taxon>Actinomycetota</taxon>
        <taxon>Actinomycetes</taxon>
        <taxon>Pseudonocardiales</taxon>
        <taxon>Pseudonocardiaceae</taxon>
        <taxon>Amycolatopsis</taxon>
    </lineage>
</organism>